<dbReference type="Gene3D" id="3.40.50.1360">
    <property type="match status" value="1"/>
</dbReference>
<evidence type="ECO:0000313" key="1">
    <source>
        <dbReference type="EMBL" id="KKK81695.1"/>
    </source>
</evidence>
<comment type="caution">
    <text evidence="1">The sequence shown here is derived from an EMBL/GenBank/DDBJ whole genome shotgun (WGS) entry which is preliminary data.</text>
</comment>
<sequence>MNFIEYADREMLVMNVANKLAGKLKSALSGNDRVSFAVPGGSTPGPIFE</sequence>
<reference evidence="1" key="1">
    <citation type="journal article" date="2015" name="Nature">
        <title>Complex archaea that bridge the gap between prokaryotes and eukaryotes.</title>
        <authorList>
            <person name="Spang A."/>
            <person name="Saw J.H."/>
            <person name="Jorgensen S.L."/>
            <person name="Zaremba-Niedzwiedzka K."/>
            <person name="Martijn J."/>
            <person name="Lind A.E."/>
            <person name="van Eijk R."/>
            <person name="Schleper C."/>
            <person name="Guy L."/>
            <person name="Ettema T.J."/>
        </authorList>
    </citation>
    <scope>NUCLEOTIDE SEQUENCE</scope>
</reference>
<feature type="non-terminal residue" evidence="1">
    <location>
        <position position="49"/>
    </location>
</feature>
<dbReference type="SUPFAM" id="SSF100950">
    <property type="entry name" value="NagB/RpiA/CoA transferase-like"/>
    <property type="match status" value="1"/>
</dbReference>
<proteinExistence type="predicted"/>
<accession>A0A0F8Z6P9</accession>
<dbReference type="AlphaFoldDB" id="A0A0F8Z6P9"/>
<dbReference type="InterPro" id="IPR037171">
    <property type="entry name" value="NagB/RpiA_transferase-like"/>
</dbReference>
<protein>
    <submittedName>
        <fullName evidence="1">Uncharacterized protein</fullName>
    </submittedName>
</protein>
<name>A0A0F8Z6P9_9ZZZZ</name>
<dbReference type="EMBL" id="LAZR01053011">
    <property type="protein sequence ID" value="KKK81695.1"/>
    <property type="molecule type" value="Genomic_DNA"/>
</dbReference>
<organism evidence="1">
    <name type="scientific">marine sediment metagenome</name>
    <dbReference type="NCBI Taxonomy" id="412755"/>
    <lineage>
        <taxon>unclassified sequences</taxon>
        <taxon>metagenomes</taxon>
        <taxon>ecological metagenomes</taxon>
    </lineage>
</organism>
<gene>
    <name evidence="1" type="ORF">LCGC14_2810880</name>
</gene>